<dbReference type="Proteomes" id="UP000027222">
    <property type="component" value="Unassembled WGS sequence"/>
</dbReference>
<evidence type="ECO:0000256" key="1">
    <source>
        <dbReference type="SAM" id="MobiDB-lite"/>
    </source>
</evidence>
<name>A0A067SUV7_GALM3</name>
<dbReference type="HOGENOM" id="CLU_1959747_0_0_1"/>
<dbReference type="EMBL" id="KL142392">
    <property type="protein sequence ID" value="KDR71439.1"/>
    <property type="molecule type" value="Genomic_DNA"/>
</dbReference>
<feature type="compositionally biased region" description="Polar residues" evidence="1">
    <location>
        <begin position="1"/>
        <end position="10"/>
    </location>
</feature>
<organism evidence="2 3">
    <name type="scientific">Galerina marginata (strain CBS 339.88)</name>
    <dbReference type="NCBI Taxonomy" id="685588"/>
    <lineage>
        <taxon>Eukaryota</taxon>
        <taxon>Fungi</taxon>
        <taxon>Dikarya</taxon>
        <taxon>Basidiomycota</taxon>
        <taxon>Agaricomycotina</taxon>
        <taxon>Agaricomycetes</taxon>
        <taxon>Agaricomycetidae</taxon>
        <taxon>Agaricales</taxon>
        <taxon>Agaricineae</taxon>
        <taxon>Strophariaceae</taxon>
        <taxon>Galerina</taxon>
    </lineage>
</organism>
<keyword evidence="3" id="KW-1185">Reference proteome</keyword>
<accession>A0A067SUV7</accession>
<gene>
    <name evidence="2" type="ORF">GALMADRAFT_143715</name>
</gene>
<sequence>MNQKAGQNTPPGVPQNGDKDTRNDKSGGDGSEVASFGNAPRLPIKFEPAISRRWTMTLSPHHHRHHLPNLLPPPRPHPRPRLRNPGSVAKHSVPEIYPQALAFLIVRLLLFSGPCKVIVMHDPLSWRR</sequence>
<proteinExistence type="predicted"/>
<feature type="region of interest" description="Disordered" evidence="1">
    <location>
        <begin position="1"/>
        <end position="39"/>
    </location>
</feature>
<dbReference type="AlphaFoldDB" id="A0A067SUV7"/>
<reference evidence="3" key="1">
    <citation type="journal article" date="2014" name="Proc. Natl. Acad. Sci. U.S.A.">
        <title>Extensive sampling of basidiomycete genomes demonstrates inadequacy of the white-rot/brown-rot paradigm for wood decay fungi.</title>
        <authorList>
            <person name="Riley R."/>
            <person name="Salamov A.A."/>
            <person name="Brown D.W."/>
            <person name="Nagy L.G."/>
            <person name="Floudas D."/>
            <person name="Held B.W."/>
            <person name="Levasseur A."/>
            <person name="Lombard V."/>
            <person name="Morin E."/>
            <person name="Otillar R."/>
            <person name="Lindquist E.A."/>
            <person name="Sun H."/>
            <person name="LaButti K.M."/>
            <person name="Schmutz J."/>
            <person name="Jabbour D."/>
            <person name="Luo H."/>
            <person name="Baker S.E."/>
            <person name="Pisabarro A.G."/>
            <person name="Walton J.D."/>
            <person name="Blanchette R.A."/>
            <person name="Henrissat B."/>
            <person name="Martin F."/>
            <person name="Cullen D."/>
            <person name="Hibbett D.S."/>
            <person name="Grigoriev I.V."/>
        </authorList>
    </citation>
    <scope>NUCLEOTIDE SEQUENCE [LARGE SCALE GENOMIC DNA]</scope>
    <source>
        <strain evidence="3">CBS 339.88</strain>
    </source>
</reference>
<protein>
    <submittedName>
        <fullName evidence="2">Uncharacterized protein</fullName>
    </submittedName>
</protein>
<feature type="region of interest" description="Disordered" evidence="1">
    <location>
        <begin position="60"/>
        <end position="89"/>
    </location>
</feature>
<evidence type="ECO:0000313" key="3">
    <source>
        <dbReference type="Proteomes" id="UP000027222"/>
    </source>
</evidence>
<feature type="compositionally biased region" description="Basic and acidic residues" evidence="1">
    <location>
        <begin position="17"/>
        <end position="27"/>
    </location>
</feature>
<evidence type="ECO:0000313" key="2">
    <source>
        <dbReference type="EMBL" id="KDR71439.1"/>
    </source>
</evidence>